<keyword evidence="9" id="KW-1185">Reference proteome</keyword>
<accession>A0A1B7NEA8</accession>
<gene>
    <name evidence="8" type="ORF">K503DRAFT_709036</name>
</gene>
<dbReference type="FunFam" id="2.40.70.10:FF:000008">
    <property type="entry name" value="Cathepsin D"/>
    <property type="match status" value="1"/>
</dbReference>
<dbReference type="Pfam" id="PF00026">
    <property type="entry name" value="Asp"/>
    <property type="match status" value="1"/>
</dbReference>
<feature type="signal peptide" evidence="6">
    <location>
        <begin position="1"/>
        <end position="21"/>
    </location>
</feature>
<dbReference type="OrthoDB" id="771136at2759"/>
<organism evidence="8 9">
    <name type="scientific">Rhizopogon vinicolor AM-OR11-026</name>
    <dbReference type="NCBI Taxonomy" id="1314800"/>
    <lineage>
        <taxon>Eukaryota</taxon>
        <taxon>Fungi</taxon>
        <taxon>Dikarya</taxon>
        <taxon>Basidiomycota</taxon>
        <taxon>Agaricomycotina</taxon>
        <taxon>Agaricomycetes</taxon>
        <taxon>Agaricomycetidae</taxon>
        <taxon>Boletales</taxon>
        <taxon>Suillineae</taxon>
        <taxon>Rhizopogonaceae</taxon>
        <taxon>Rhizopogon</taxon>
    </lineage>
</organism>
<dbReference type="PROSITE" id="PS00141">
    <property type="entry name" value="ASP_PROTEASE"/>
    <property type="match status" value="2"/>
</dbReference>
<dbReference type="InterPro" id="IPR001969">
    <property type="entry name" value="Aspartic_peptidase_AS"/>
</dbReference>
<dbReference type="PROSITE" id="PS51767">
    <property type="entry name" value="PEPTIDASE_A1"/>
    <property type="match status" value="1"/>
</dbReference>
<feature type="disulfide bond" evidence="4">
    <location>
        <begin position="119"/>
        <end position="123"/>
    </location>
</feature>
<evidence type="ECO:0000256" key="3">
    <source>
        <dbReference type="PIRSR" id="PIRSR601461-1"/>
    </source>
</evidence>
<dbReference type="STRING" id="1314800.A0A1B7NEA8"/>
<reference evidence="8 9" key="1">
    <citation type="submission" date="2016-06" db="EMBL/GenBank/DDBJ databases">
        <title>Comparative genomics of the ectomycorrhizal sister species Rhizopogon vinicolor and Rhizopogon vesiculosus (Basidiomycota: Boletales) reveals a divergence of the mating type B locus.</title>
        <authorList>
            <consortium name="DOE Joint Genome Institute"/>
            <person name="Mujic A.B."/>
            <person name="Kuo A."/>
            <person name="Tritt A."/>
            <person name="Lipzen A."/>
            <person name="Chen C."/>
            <person name="Johnson J."/>
            <person name="Sharma A."/>
            <person name="Barry K."/>
            <person name="Grigoriev I.V."/>
            <person name="Spatafora J.W."/>
        </authorList>
    </citation>
    <scope>NUCLEOTIDE SEQUENCE [LARGE SCALE GENOMIC DNA]</scope>
    <source>
        <strain evidence="8 9">AM-OR11-026</strain>
    </source>
</reference>
<dbReference type="InterPro" id="IPR034164">
    <property type="entry name" value="Pepsin-like_dom"/>
</dbReference>
<dbReference type="GO" id="GO:0006508">
    <property type="term" value="P:proteolysis"/>
    <property type="evidence" value="ECO:0007669"/>
    <property type="project" value="UniProtKB-KW"/>
</dbReference>
<protein>
    <submittedName>
        <fullName evidence="8">Acid protease</fullName>
    </submittedName>
</protein>
<dbReference type="InterPro" id="IPR021109">
    <property type="entry name" value="Peptidase_aspartic_dom_sf"/>
</dbReference>
<dbReference type="SUPFAM" id="SSF50630">
    <property type="entry name" value="Acid proteases"/>
    <property type="match status" value="1"/>
</dbReference>
<sequence length="464" mass="48341">MIASAYFTTLLLFLLFQDVSGAPTASTPAVGRSIPLRRLSPSSQNLTLVAQRAKGQRDMLVAKYGGQSLGKRATGYNLLVNQGIDTGYYGSIAIGTPPISFDVILDTGSSDLWLTSSACGAVCGSSPTYDPTKSSSFQNLSMPFEITYGSGAAAGYVAEETVQMAGFSVQKQGFAVVNSLSSNFNQNPVSGLMGLAWASLASSGQTPFWETLASGGSFDSALFGVQLTRYGNASDATENEPGGVIDMGYTNSSLYSGSIEYYAIVGQPEFWEINMNTLTVQGKSIDIAGMSSAIIDTGTTNIAGPATAIASIYAQIPGSQPGTGQWQGYYTYPCSTTVNVEFNFGGNSWSMSPADFTHTQISSTQCIGAFFVSTIGQGGPSWVVGDAFLKNVYSVFRYNPPSVGFAALSTTAIAQNGIKAPPPSATIGTVSAEVTNTGAASSGRPLSTLLCFWLVSASIAVMLL</sequence>
<dbReference type="AlphaFoldDB" id="A0A1B7NEA8"/>
<keyword evidence="5" id="KW-0378">Hydrolase</keyword>
<evidence type="ECO:0000313" key="8">
    <source>
        <dbReference type="EMBL" id="OAX43177.1"/>
    </source>
</evidence>
<feature type="active site" evidence="3">
    <location>
        <position position="296"/>
    </location>
</feature>
<dbReference type="PANTHER" id="PTHR47966">
    <property type="entry name" value="BETA-SITE APP-CLEAVING ENZYME, ISOFORM A-RELATED"/>
    <property type="match status" value="1"/>
</dbReference>
<dbReference type="Gene3D" id="2.40.70.10">
    <property type="entry name" value="Acid Proteases"/>
    <property type="match status" value="2"/>
</dbReference>
<dbReference type="Proteomes" id="UP000092154">
    <property type="component" value="Unassembled WGS sequence"/>
</dbReference>
<evidence type="ECO:0000256" key="6">
    <source>
        <dbReference type="SAM" id="SignalP"/>
    </source>
</evidence>
<dbReference type="CDD" id="cd05471">
    <property type="entry name" value="pepsin_like"/>
    <property type="match status" value="1"/>
</dbReference>
<evidence type="ECO:0000313" key="9">
    <source>
        <dbReference type="Proteomes" id="UP000092154"/>
    </source>
</evidence>
<keyword evidence="4" id="KW-1015">Disulfide bond</keyword>
<proteinExistence type="inferred from homology"/>
<evidence type="ECO:0000256" key="2">
    <source>
        <dbReference type="ARBA" id="ARBA00022750"/>
    </source>
</evidence>
<name>A0A1B7NEA8_9AGAM</name>
<comment type="similarity">
    <text evidence="1 5">Belongs to the peptidase A1 family.</text>
</comment>
<evidence type="ECO:0000256" key="5">
    <source>
        <dbReference type="RuleBase" id="RU000454"/>
    </source>
</evidence>
<feature type="domain" description="Peptidase A1" evidence="7">
    <location>
        <begin position="88"/>
        <end position="406"/>
    </location>
</feature>
<dbReference type="InterPro" id="IPR033121">
    <property type="entry name" value="PEPTIDASE_A1"/>
</dbReference>
<feature type="active site" evidence="3">
    <location>
        <position position="106"/>
    </location>
</feature>
<keyword evidence="5 8" id="KW-0645">Protease</keyword>
<dbReference type="InterPro" id="IPR001461">
    <property type="entry name" value="Aspartic_peptidase_A1"/>
</dbReference>
<evidence type="ECO:0000259" key="7">
    <source>
        <dbReference type="PROSITE" id="PS51767"/>
    </source>
</evidence>
<dbReference type="PRINTS" id="PR00792">
    <property type="entry name" value="PEPSIN"/>
</dbReference>
<dbReference type="EMBL" id="KV448142">
    <property type="protein sequence ID" value="OAX43177.1"/>
    <property type="molecule type" value="Genomic_DNA"/>
</dbReference>
<feature type="chain" id="PRO_5008597954" evidence="6">
    <location>
        <begin position="22"/>
        <end position="464"/>
    </location>
</feature>
<keyword evidence="6" id="KW-0732">Signal</keyword>
<keyword evidence="2 5" id="KW-0064">Aspartyl protease</keyword>
<dbReference type="PANTHER" id="PTHR47966:SF57">
    <property type="entry name" value="PEPTIDASE A1 DOMAIN-CONTAINING PROTEIN"/>
    <property type="match status" value="1"/>
</dbReference>
<dbReference type="GO" id="GO:0004190">
    <property type="term" value="F:aspartic-type endopeptidase activity"/>
    <property type="evidence" value="ECO:0007669"/>
    <property type="project" value="UniProtKB-KW"/>
</dbReference>
<evidence type="ECO:0000256" key="4">
    <source>
        <dbReference type="PIRSR" id="PIRSR601461-2"/>
    </source>
</evidence>
<dbReference type="InParanoid" id="A0A1B7NEA8"/>
<evidence type="ECO:0000256" key="1">
    <source>
        <dbReference type="ARBA" id="ARBA00007447"/>
    </source>
</evidence>